<evidence type="ECO:0000313" key="3">
    <source>
        <dbReference type="EMBL" id="WAC03833.1"/>
    </source>
</evidence>
<proteinExistence type="predicted"/>
<dbReference type="EMBL" id="CP113088">
    <property type="protein sequence ID" value="WAC03833.1"/>
    <property type="molecule type" value="Genomic_DNA"/>
</dbReference>
<evidence type="ECO:0000313" key="4">
    <source>
        <dbReference type="Proteomes" id="UP001164705"/>
    </source>
</evidence>
<dbReference type="Proteomes" id="UP001164705">
    <property type="component" value="Chromosome"/>
</dbReference>
<feature type="domain" description="DUF7619" evidence="1">
    <location>
        <begin position="32"/>
        <end position="157"/>
    </location>
</feature>
<dbReference type="InterPro" id="IPR055353">
    <property type="entry name" value="DUF7619"/>
</dbReference>
<reference evidence="3" key="1">
    <citation type="submission" date="2022-11" db="EMBL/GenBank/DDBJ databases">
        <title>Lacinutrix neustonica HL-RS19T sp. nov., isolated from the surface microlayer sample of brackish Lake Shihwa.</title>
        <authorList>
            <person name="Choi J.Y."/>
            <person name="Hwang C.Y."/>
        </authorList>
    </citation>
    <scope>NUCLEOTIDE SEQUENCE</scope>
    <source>
        <strain evidence="3">HL-RS19</strain>
    </source>
</reference>
<dbReference type="RefSeq" id="WP_267678471.1">
    <property type="nucleotide sequence ID" value="NZ_CP113088.1"/>
</dbReference>
<keyword evidence="4" id="KW-1185">Reference proteome</keyword>
<sequence length="352" mass="40406">MEMEIVTSHDPNKMSSNATFLNYRLVRFKRPKFKIRFQNNGEGPARTIRLETDIPNMFDKTTIQVEDMYPKCKICPKQVVKYSCLDTTFTETQAIFTFKNIYLPGSEQKNVKDYDSTKGFVKYSLKFGKDFHKIKTKSRTAIIFDKNDPIITNYSTTRFLPGVSVGVKTGYNAFSDLKNSTSYFIGATISPYKSYKWYWQAELLNSFHRYESESSVTEGLTDSPTGEQQFERITTNNSYKIIDWEFPVLARYNINNYPGIGAGLQGMVSLSEKRTEQILIENFENINTQPGALILANDSSEETSDSFSNFRSGFLVEATAGFARIGPSVGARYVFSFKEQFNYLQLYALWKF</sequence>
<evidence type="ECO:0000259" key="2">
    <source>
        <dbReference type="Pfam" id="PF25233"/>
    </source>
</evidence>
<protein>
    <submittedName>
        <fullName evidence="3">Uncharacterized protein</fullName>
    </submittedName>
</protein>
<dbReference type="KEGG" id="lnu:N7U66_10700"/>
<name>A0A9E8MYD5_9FLAO</name>
<gene>
    <name evidence="3" type="ORF">N7U66_10700</name>
</gene>
<feature type="domain" description="DUF7849" evidence="2">
    <location>
        <begin position="162"/>
        <end position="352"/>
    </location>
</feature>
<accession>A0A9E8MYD5</accession>
<dbReference type="AlphaFoldDB" id="A0A9E8MYD5"/>
<evidence type="ECO:0000259" key="1">
    <source>
        <dbReference type="Pfam" id="PF24595"/>
    </source>
</evidence>
<organism evidence="3 4">
    <name type="scientific">Lacinutrix neustonica</name>
    <dbReference type="NCBI Taxonomy" id="2980107"/>
    <lineage>
        <taxon>Bacteria</taxon>
        <taxon>Pseudomonadati</taxon>
        <taxon>Bacteroidota</taxon>
        <taxon>Flavobacteriia</taxon>
        <taxon>Flavobacteriales</taxon>
        <taxon>Flavobacteriaceae</taxon>
        <taxon>Lacinutrix</taxon>
    </lineage>
</organism>
<dbReference type="InterPro" id="IPR057171">
    <property type="entry name" value="DUF7849"/>
</dbReference>
<dbReference type="Pfam" id="PF24595">
    <property type="entry name" value="DUF7619"/>
    <property type="match status" value="1"/>
</dbReference>
<dbReference type="Pfam" id="PF25233">
    <property type="entry name" value="DUF7849"/>
    <property type="match status" value="1"/>
</dbReference>